<dbReference type="OrthoDB" id="118609at2"/>
<accession>A0A2U2HIV9</accession>
<keyword evidence="2" id="KW-1185">Reference proteome</keyword>
<dbReference type="Proteomes" id="UP000241421">
    <property type="component" value="Unassembled WGS sequence"/>
</dbReference>
<dbReference type="InterPro" id="IPR009593">
    <property type="entry name" value="DUF1203"/>
</dbReference>
<evidence type="ECO:0000313" key="2">
    <source>
        <dbReference type="Proteomes" id="UP000241421"/>
    </source>
</evidence>
<dbReference type="Pfam" id="PF06718">
    <property type="entry name" value="DUF1203"/>
    <property type="match status" value="1"/>
</dbReference>
<dbReference type="PIRSF" id="PIRSF034110">
    <property type="entry name" value="DUF1203"/>
    <property type="match status" value="1"/>
</dbReference>
<evidence type="ECO:0000313" key="1">
    <source>
        <dbReference type="EMBL" id="PWF46745.1"/>
    </source>
</evidence>
<proteinExistence type="predicted"/>
<dbReference type="AlphaFoldDB" id="A0A2U2HIV9"/>
<name>A0A2U2HIV9_9BURK</name>
<dbReference type="EMBL" id="PXWF02000241">
    <property type="protein sequence ID" value="PWF46745.1"/>
    <property type="molecule type" value="Genomic_DNA"/>
</dbReference>
<protein>
    <submittedName>
        <fullName evidence="1">DUF1203 domain-containing protein</fullName>
    </submittedName>
</protein>
<comment type="caution">
    <text evidence="1">The sequence shown here is derived from an EMBL/GenBank/DDBJ whole genome shotgun (WGS) entry which is preliminary data.</text>
</comment>
<organism evidence="1 2">
    <name type="scientific">Massilia glaciei</name>
    <dbReference type="NCBI Taxonomy" id="1524097"/>
    <lineage>
        <taxon>Bacteria</taxon>
        <taxon>Pseudomonadati</taxon>
        <taxon>Pseudomonadota</taxon>
        <taxon>Betaproteobacteria</taxon>
        <taxon>Burkholderiales</taxon>
        <taxon>Oxalobacteraceae</taxon>
        <taxon>Telluria group</taxon>
        <taxon>Massilia</taxon>
    </lineage>
</organism>
<gene>
    <name evidence="1" type="ORF">C7C56_015640</name>
</gene>
<sequence>MHSGVEQAAFKIVPLRAAFVERARTLGRDDQLQPVEHRIALGGEPCRDVLRRALPGEKLLLASYCPFEGAGQYREYGPVFILAHGSGAAVDPACMPASGEHGYFKSDFVLRAYGDGERIVDAVITAPDAAGAHLRALFGRAEIRFVLARFAAYGCYGCRFERA</sequence>
<reference evidence="1 2" key="1">
    <citation type="submission" date="2018-04" db="EMBL/GenBank/DDBJ databases">
        <title>Massilia violaceinigra sp. nov., a novel purple-pigmented bacterium isolated from Tianshan glacier, Xinjiang, China.</title>
        <authorList>
            <person name="Wang H."/>
        </authorList>
    </citation>
    <scope>NUCLEOTIDE SEQUENCE [LARGE SCALE GENOMIC DNA]</scope>
    <source>
        <strain evidence="1 2">B448-2</strain>
    </source>
</reference>